<dbReference type="EMBL" id="JACLAN010000014">
    <property type="protein sequence ID" value="MBC8674362.1"/>
    <property type="molecule type" value="Genomic_DNA"/>
</dbReference>
<organism evidence="3">
    <name type="scientific">Aeromonas hydrophila</name>
    <dbReference type="NCBI Taxonomy" id="644"/>
    <lineage>
        <taxon>Bacteria</taxon>
        <taxon>Pseudomonadati</taxon>
        <taxon>Pseudomonadota</taxon>
        <taxon>Gammaproteobacteria</taxon>
        <taxon>Aeromonadales</taxon>
        <taxon>Aeromonadaceae</taxon>
        <taxon>Aeromonas</taxon>
    </lineage>
</organism>
<evidence type="ECO:0000256" key="1">
    <source>
        <dbReference type="SAM" id="MobiDB-lite"/>
    </source>
</evidence>
<feature type="domain" description="TrwC relaxase" evidence="2">
    <location>
        <begin position="1"/>
        <end position="83"/>
    </location>
</feature>
<dbReference type="SUPFAM" id="SSF55464">
    <property type="entry name" value="Origin of replication-binding domain, RBD-like"/>
    <property type="match status" value="1"/>
</dbReference>
<dbReference type="AlphaFoldDB" id="A0A926IYG3"/>
<comment type="caution">
    <text evidence="3">The sequence shown here is derived from an EMBL/GenBank/DDBJ whole genome shotgun (WGS) entry which is preliminary data.</text>
</comment>
<protein>
    <submittedName>
        <fullName evidence="3">Relaxase domain-containing protein</fullName>
    </submittedName>
</protein>
<feature type="compositionally biased region" description="Polar residues" evidence="1">
    <location>
        <begin position="65"/>
        <end position="75"/>
    </location>
</feature>
<gene>
    <name evidence="3" type="ORF">H2136_20695</name>
</gene>
<accession>A0A926IYG3</accession>
<evidence type="ECO:0000259" key="2">
    <source>
        <dbReference type="Pfam" id="PF08751"/>
    </source>
</evidence>
<dbReference type="Pfam" id="PF08751">
    <property type="entry name" value="TrwC"/>
    <property type="match status" value="1"/>
</dbReference>
<dbReference type="InterPro" id="IPR014862">
    <property type="entry name" value="TrwC"/>
</dbReference>
<proteinExistence type="predicted"/>
<name>A0A926IYG3_AERHY</name>
<sequence length="83" mass="9042">MALVAGDERIVKAHMEAVMEVMAKVEKDATTRVYDSGMRVPVKTSNIAAALMTHTTSRAGDPNLHTHSNIINMTQRPDGHWGA</sequence>
<evidence type="ECO:0000313" key="3">
    <source>
        <dbReference type="EMBL" id="MBC8674362.1"/>
    </source>
</evidence>
<feature type="region of interest" description="Disordered" evidence="1">
    <location>
        <begin position="58"/>
        <end position="83"/>
    </location>
</feature>
<reference evidence="3" key="1">
    <citation type="submission" date="2020-07" db="EMBL/GenBank/DDBJ databases">
        <title>Carbapenem Resistant Aeromonas hydrophila Carrying blacphA7 Isolated from Two Solid Organ Transplant Patients.</title>
        <authorList>
            <person name="Hilt E."/>
            <person name="Fitzwater S.P."/>
            <person name="Ward K."/>
            <person name="De St Maurice A."/>
            <person name="Chandrasekaran S."/>
            <person name="Garner O.B."/>
            <person name="Yang S."/>
        </authorList>
    </citation>
    <scope>NUCLEOTIDE SEQUENCE</scope>
    <source>
        <strain evidence="3">B-1</strain>
    </source>
</reference>